<dbReference type="RefSeq" id="XP_064700520.1">
    <property type="nucleotide sequence ID" value="XM_064853945.1"/>
</dbReference>
<feature type="compositionally biased region" description="Basic and acidic residues" evidence="1">
    <location>
        <begin position="300"/>
        <end position="313"/>
    </location>
</feature>
<feature type="region of interest" description="Disordered" evidence="1">
    <location>
        <begin position="488"/>
        <end position="508"/>
    </location>
</feature>
<dbReference type="Proteomes" id="UP001358417">
    <property type="component" value="Unassembled WGS sequence"/>
</dbReference>
<dbReference type="GeneID" id="89978566"/>
<dbReference type="EMBL" id="JAVRRD010000042">
    <property type="protein sequence ID" value="KAK5044870.1"/>
    <property type="molecule type" value="Genomic_DNA"/>
</dbReference>
<comment type="caution">
    <text evidence="2">The sequence shown here is derived from an EMBL/GenBank/DDBJ whole genome shotgun (WGS) entry which is preliminary data.</text>
</comment>
<feature type="region of interest" description="Disordered" evidence="1">
    <location>
        <begin position="294"/>
        <end position="326"/>
    </location>
</feature>
<feature type="region of interest" description="Disordered" evidence="1">
    <location>
        <begin position="395"/>
        <end position="417"/>
    </location>
</feature>
<feature type="compositionally biased region" description="Low complexity" evidence="1">
    <location>
        <begin position="621"/>
        <end position="636"/>
    </location>
</feature>
<gene>
    <name evidence="2" type="ORF">LTR84_010408</name>
</gene>
<keyword evidence="3" id="KW-1185">Reference proteome</keyword>
<dbReference type="AlphaFoldDB" id="A0AAV9MTV9"/>
<feature type="compositionally biased region" description="Polar residues" evidence="1">
    <location>
        <begin position="191"/>
        <end position="202"/>
    </location>
</feature>
<reference evidence="2 3" key="1">
    <citation type="submission" date="2023-08" db="EMBL/GenBank/DDBJ databases">
        <title>Black Yeasts Isolated from many extreme environments.</title>
        <authorList>
            <person name="Coleine C."/>
            <person name="Stajich J.E."/>
            <person name="Selbmann L."/>
        </authorList>
    </citation>
    <scope>NUCLEOTIDE SEQUENCE [LARGE SCALE GENOMIC DNA]</scope>
    <source>
        <strain evidence="2 3">CCFEE 5792</strain>
    </source>
</reference>
<proteinExistence type="predicted"/>
<evidence type="ECO:0000313" key="2">
    <source>
        <dbReference type="EMBL" id="KAK5044870.1"/>
    </source>
</evidence>
<evidence type="ECO:0000256" key="1">
    <source>
        <dbReference type="SAM" id="MobiDB-lite"/>
    </source>
</evidence>
<feature type="compositionally biased region" description="Basic and acidic residues" evidence="1">
    <location>
        <begin position="584"/>
        <end position="602"/>
    </location>
</feature>
<feature type="compositionally biased region" description="Basic and acidic residues" evidence="1">
    <location>
        <begin position="395"/>
        <end position="409"/>
    </location>
</feature>
<organism evidence="2 3">
    <name type="scientific">Exophiala bonariae</name>
    <dbReference type="NCBI Taxonomy" id="1690606"/>
    <lineage>
        <taxon>Eukaryota</taxon>
        <taxon>Fungi</taxon>
        <taxon>Dikarya</taxon>
        <taxon>Ascomycota</taxon>
        <taxon>Pezizomycotina</taxon>
        <taxon>Eurotiomycetes</taxon>
        <taxon>Chaetothyriomycetidae</taxon>
        <taxon>Chaetothyriales</taxon>
        <taxon>Herpotrichiellaceae</taxon>
        <taxon>Exophiala</taxon>
    </lineage>
</organism>
<feature type="region of interest" description="Disordered" evidence="1">
    <location>
        <begin position="451"/>
        <end position="475"/>
    </location>
</feature>
<feature type="compositionally biased region" description="Polar residues" evidence="1">
    <location>
        <begin position="68"/>
        <end position="89"/>
    </location>
</feature>
<feature type="region of interest" description="Disordered" evidence="1">
    <location>
        <begin position="1"/>
        <end position="218"/>
    </location>
</feature>
<feature type="compositionally biased region" description="Acidic residues" evidence="1">
    <location>
        <begin position="203"/>
        <end position="214"/>
    </location>
</feature>
<feature type="compositionally biased region" description="Polar residues" evidence="1">
    <location>
        <begin position="670"/>
        <end position="701"/>
    </location>
</feature>
<feature type="compositionally biased region" description="Polar residues" evidence="1">
    <location>
        <begin position="105"/>
        <end position="120"/>
    </location>
</feature>
<name>A0AAV9MTV9_9EURO</name>
<feature type="region of interest" description="Disordered" evidence="1">
    <location>
        <begin position="657"/>
        <end position="701"/>
    </location>
</feature>
<sequence length="1155" mass="127998">MSRHKENNPLSTKQRPSIASMIKNTPSDDFFTDSIVENSSIPSPSPKKGVSVKPRRAVGITRALQTARELNQRSNRPSRPENDGSTPKTHLQPALSVSKKKSRSPLRSNDLSTPPRSKSLTLPPEFSSPPAGMTDVYQRIADEEDLVATEREAGSDEDDNELENGPQDSFDEDIDMLVDKSPPVVIHPQGQLPSQEAKSATPSEDDMKENENFDTPDNLSEAATLDFINNEMTDRVLAAKLTPHVVDRAKDRARLEKLRQSRIPIDFKNSPKLVEKNLNGQAYQRNTIGNLSRGPLTFDNHVETGRDGLKKTASESSASSTPQKRIAAFSRATRPNVTHDRVTVESHNDRFTDIGKRDRVIAFSRAKRSQDGLSGKDIFHANLPETGPKLVAFSRSERPARHTRAHSEEPEQTGEIFGADDTQTSILSEPLPGATPQSLIKKKQDTASFLAKWRQQAAERRSEKTESATSDDPIDWAAAGADIALPSVEQSSTPQDTPPRLDNPYSIQKQRSIDRIRKWENDFTGLSFQVSDSPPVRNRPNLNDSIREREIEDLAKQAVTTNRLGEIQEKDPNVLVRKTSRNFSSEERQHTRPEVDNEDSKVISHNGPGLDEAVTTNAPVSLHRSSSNSTTKSISSQRISQTSHDSLDHLQRLARAVSTTPRASPVPRESTFTTQPGSDKPVNTNSSQDDPGDQSTPQPRVNGTVRAVAQKIAETPKVIGAWTDTILPDTVKTVRQPGKASLIAETPHVNAGGWIDTPLATGKRLPPVPIPITIEEVTEDLTNFVASPHPVELESGQGPIIELGASNNISDRKELVDSPMDQVSAIPPSALANVLNKAKQKRSVTNDITDYREDTLNLGDATIQSFEDFLNNATDITADISGLIKDGAEEEFIRQRQKIHEGDAGTNDSEVVFIGHLTSRMERLMSNLHEARKGISRLEQKVSRSPPPNEQKAIVPTTSAVMDQSCAVCGHALSTQPHLHNYTDLESWLPMAYSVISVPIPLLFFPRRKGERGLLRRPTWLGWLTLAVWTWYLIECTMCELYARPLYAERYIWPTEPEPEFPLVLPTMILRWTRFEQFAPGIYRVLVAFYRMVGMILGFSDGFVDDINPRIIDEPTTTAVAPQVTKAAWNIVRNLLPGGGYGAEPDLSMMNDEII</sequence>
<protein>
    <submittedName>
        <fullName evidence="2">Uncharacterized protein</fullName>
    </submittedName>
</protein>
<evidence type="ECO:0000313" key="3">
    <source>
        <dbReference type="Proteomes" id="UP001358417"/>
    </source>
</evidence>
<feature type="region of interest" description="Disordered" evidence="1">
    <location>
        <begin position="562"/>
        <end position="645"/>
    </location>
</feature>
<accession>A0AAV9MTV9</accession>
<feature type="compositionally biased region" description="Polar residues" evidence="1">
    <location>
        <begin position="8"/>
        <end position="27"/>
    </location>
</feature>
<feature type="compositionally biased region" description="Basic and acidic residues" evidence="1">
    <location>
        <begin position="457"/>
        <end position="466"/>
    </location>
</feature>